<dbReference type="Proteomes" id="UP000694865">
    <property type="component" value="Unplaced"/>
</dbReference>
<dbReference type="GeneID" id="100376695"/>
<feature type="compositionally biased region" description="Basic and acidic residues" evidence="10">
    <location>
        <begin position="21"/>
        <end position="37"/>
    </location>
</feature>
<feature type="domain" description="C2H2-type" evidence="11">
    <location>
        <begin position="229"/>
        <end position="256"/>
    </location>
</feature>
<keyword evidence="6" id="KW-0805">Transcription regulation</keyword>
<evidence type="ECO:0000256" key="5">
    <source>
        <dbReference type="ARBA" id="ARBA00022833"/>
    </source>
</evidence>
<comment type="subcellular location">
    <subcellularLocation>
        <location evidence="1">Nucleus</location>
    </subcellularLocation>
</comment>
<protein>
    <submittedName>
        <fullName evidence="13">Insulinoma-associated protein 1-like</fullName>
    </submittedName>
</protein>
<evidence type="ECO:0000256" key="3">
    <source>
        <dbReference type="ARBA" id="ARBA00022737"/>
    </source>
</evidence>
<dbReference type="PROSITE" id="PS50157">
    <property type="entry name" value="ZINC_FINGER_C2H2_2"/>
    <property type="match status" value="5"/>
</dbReference>
<feature type="compositionally biased region" description="Basic and acidic residues" evidence="10">
    <location>
        <begin position="279"/>
        <end position="298"/>
    </location>
</feature>
<name>A0ABM0MXU8_SACKO</name>
<keyword evidence="2" id="KW-0479">Metal-binding</keyword>
<feature type="compositionally biased region" description="Basic residues" evidence="10">
    <location>
        <begin position="1"/>
        <end position="13"/>
    </location>
</feature>
<feature type="domain" description="C2H2-type" evidence="11">
    <location>
        <begin position="400"/>
        <end position="427"/>
    </location>
</feature>
<keyword evidence="12" id="KW-1185">Reference proteome</keyword>
<evidence type="ECO:0000256" key="6">
    <source>
        <dbReference type="ARBA" id="ARBA00023015"/>
    </source>
</evidence>
<evidence type="ECO:0000256" key="7">
    <source>
        <dbReference type="ARBA" id="ARBA00023163"/>
    </source>
</evidence>
<evidence type="ECO:0000313" key="13">
    <source>
        <dbReference type="RefSeq" id="XP_006824839.1"/>
    </source>
</evidence>
<reference evidence="13" key="1">
    <citation type="submission" date="2025-08" db="UniProtKB">
        <authorList>
            <consortium name="RefSeq"/>
        </authorList>
    </citation>
    <scope>IDENTIFICATION</scope>
    <source>
        <tissue evidence="13">Testes</tissue>
    </source>
</reference>
<accession>A0ABM0MXU8</accession>
<organism evidence="12 13">
    <name type="scientific">Saccoglossus kowalevskii</name>
    <name type="common">Acorn worm</name>
    <dbReference type="NCBI Taxonomy" id="10224"/>
    <lineage>
        <taxon>Eukaryota</taxon>
        <taxon>Metazoa</taxon>
        <taxon>Hemichordata</taxon>
        <taxon>Enteropneusta</taxon>
        <taxon>Harrimaniidae</taxon>
        <taxon>Saccoglossus</taxon>
    </lineage>
</organism>
<dbReference type="RefSeq" id="XP_006824839.1">
    <property type="nucleotide sequence ID" value="XM_006824776.1"/>
</dbReference>
<evidence type="ECO:0000256" key="4">
    <source>
        <dbReference type="ARBA" id="ARBA00022771"/>
    </source>
</evidence>
<feature type="domain" description="C2H2-type" evidence="11">
    <location>
        <begin position="336"/>
        <end position="358"/>
    </location>
</feature>
<feature type="compositionally biased region" description="Polar residues" evidence="10">
    <location>
        <begin position="311"/>
        <end position="324"/>
    </location>
</feature>
<keyword evidence="7" id="KW-0804">Transcription</keyword>
<feature type="region of interest" description="Disordered" evidence="10">
    <location>
        <begin position="249"/>
        <end position="328"/>
    </location>
</feature>
<keyword evidence="4 9" id="KW-0863">Zinc-finger</keyword>
<dbReference type="PANTHER" id="PTHR15065">
    <property type="entry name" value="INSULINOMA-ASSOCIATED 1"/>
    <property type="match status" value="1"/>
</dbReference>
<keyword evidence="5" id="KW-0862">Zinc</keyword>
<evidence type="ECO:0000313" key="12">
    <source>
        <dbReference type="Proteomes" id="UP000694865"/>
    </source>
</evidence>
<dbReference type="PANTHER" id="PTHR15065:SF4">
    <property type="entry name" value="LD18634P"/>
    <property type="match status" value="1"/>
</dbReference>
<sequence>MPRGFLVKRKKKTATVSYRSRYSDEDRSDSSSDHDQYDTYPMCPFPTPEPGYVNSAFPFISTHSDVLHCDRDSSTSSPLSTHSFPSPLPFPSATVDRERFTPLSPSTPPVCSISVLPSPPPTPGKRQIHSVESERKPKTKKLKAARKLNFDDDNRSPVHGTIIKSDPALENVGIDGKSEAKIATPEAKAEMEKIVNKLGEYVCQLCKERYTDPFSLAQHKCSRIVHVEYRCPECDKVFNCPANLASHRRWHKPRPTNRGNTAPPRVLAAAPPNGTLIGAHDDEKRSIESGDSDIEKDAKRVKRNTPDIFSESGSETNSNRNTPSPIEFTVSEDGMYECEHCAKKFRRQAYLRKHMPCHDEGGNEDRSHPCQYCGKMFRSLTSRAKHVLSHAIGPKHIEQHTCNICGSSFTNKGSLERHARIHSSEIYSCKYCSSTFYSSPGLTRHINKCHPSENRQVILLQLPVQQ</sequence>
<dbReference type="PROSITE" id="PS00028">
    <property type="entry name" value="ZINC_FINGER_C2H2_1"/>
    <property type="match status" value="5"/>
</dbReference>
<evidence type="ECO:0000256" key="9">
    <source>
        <dbReference type="PROSITE-ProRule" id="PRU00042"/>
    </source>
</evidence>
<dbReference type="SUPFAM" id="SSF57667">
    <property type="entry name" value="beta-beta-alpha zinc fingers"/>
    <property type="match status" value="3"/>
</dbReference>
<feature type="region of interest" description="Disordered" evidence="10">
    <location>
        <begin position="1"/>
        <end position="40"/>
    </location>
</feature>
<evidence type="ECO:0000259" key="11">
    <source>
        <dbReference type="PROSITE" id="PS50157"/>
    </source>
</evidence>
<dbReference type="Pfam" id="PF00096">
    <property type="entry name" value="zf-C2H2"/>
    <property type="match status" value="4"/>
</dbReference>
<gene>
    <name evidence="13" type="primary">LOC100376695</name>
</gene>
<dbReference type="InterPro" id="IPR036236">
    <property type="entry name" value="Znf_C2H2_sf"/>
</dbReference>
<proteinExistence type="predicted"/>
<evidence type="ECO:0000256" key="1">
    <source>
        <dbReference type="ARBA" id="ARBA00004123"/>
    </source>
</evidence>
<dbReference type="SMART" id="SM00355">
    <property type="entry name" value="ZnF_C2H2"/>
    <property type="match status" value="6"/>
</dbReference>
<evidence type="ECO:0000256" key="2">
    <source>
        <dbReference type="ARBA" id="ARBA00022723"/>
    </source>
</evidence>
<feature type="region of interest" description="Disordered" evidence="10">
    <location>
        <begin position="101"/>
        <end position="140"/>
    </location>
</feature>
<feature type="domain" description="C2H2-type" evidence="11">
    <location>
        <begin position="427"/>
        <end position="455"/>
    </location>
</feature>
<evidence type="ECO:0000256" key="10">
    <source>
        <dbReference type="SAM" id="MobiDB-lite"/>
    </source>
</evidence>
<keyword evidence="8" id="KW-0539">Nucleus</keyword>
<dbReference type="InterPro" id="IPR042972">
    <property type="entry name" value="INSM1/2"/>
</dbReference>
<feature type="domain" description="C2H2-type" evidence="11">
    <location>
        <begin position="368"/>
        <end position="391"/>
    </location>
</feature>
<evidence type="ECO:0000256" key="8">
    <source>
        <dbReference type="ARBA" id="ARBA00023242"/>
    </source>
</evidence>
<dbReference type="InterPro" id="IPR013087">
    <property type="entry name" value="Znf_C2H2_type"/>
</dbReference>
<dbReference type="Gene3D" id="3.30.160.60">
    <property type="entry name" value="Classic Zinc Finger"/>
    <property type="match status" value="3"/>
</dbReference>
<keyword evidence="3" id="KW-0677">Repeat</keyword>